<evidence type="ECO:0000256" key="11">
    <source>
        <dbReference type="ARBA" id="ARBA00047836"/>
    </source>
</evidence>
<gene>
    <name evidence="12" type="primary">dapA</name>
    <name evidence="16" type="ORF">H8K32_09320</name>
</gene>
<comment type="pathway">
    <text evidence="2 12">Amino-acid biosynthesis; L-lysine biosynthesis via DAP pathway; (S)-tetrahydrodipicolinate from L-aspartate: step 3/4.</text>
</comment>
<keyword evidence="9 12" id="KW-0456">Lyase</keyword>
<comment type="caution">
    <text evidence="12">Was originally thought to be a dihydrodipicolinate synthase (DHDPS), catalyzing the condensation of (S)-aspartate-beta-semialdehyde [(S)-ASA] and pyruvate to dihydrodipicolinate (DHDP). However, it was shown in E.coli that the product of the enzymatic reaction is not dihydrodipicolinate but in fact (4S)-4-hydroxy-2,3,4,5-tetrahydro-(2S)-dipicolinic acid (HTPA), and that the consecutive dehydration reaction leading to DHDP is not spontaneous but catalyzed by DapB.</text>
</comment>
<keyword evidence="5 12" id="KW-0963">Cytoplasm</keyword>
<dbReference type="GO" id="GO:0005829">
    <property type="term" value="C:cytosol"/>
    <property type="evidence" value="ECO:0007669"/>
    <property type="project" value="TreeGrafter"/>
</dbReference>
<name>A0A923HHL4_9BURK</name>
<dbReference type="InterPro" id="IPR002220">
    <property type="entry name" value="DapA-like"/>
</dbReference>
<evidence type="ECO:0000256" key="3">
    <source>
        <dbReference type="ARBA" id="ARBA00007592"/>
    </source>
</evidence>
<evidence type="ECO:0000256" key="15">
    <source>
        <dbReference type="PIRSR" id="PIRSR001365-2"/>
    </source>
</evidence>
<dbReference type="PIRSF" id="PIRSF001365">
    <property type="entry name" value="DHDPS"/>
    <property type="match status" value="1"/>
</dbReference>
<evidence type="ECO:0000256" key="4">
    <source>
        <dbReference type="ARBA" id="ARBA00012086"/>
    </source>
</evidence>
<feature type="active site" description="Schiff-base intermediate with substrate" evidence="12 14">
    <location>
        <position position="163"/>
    </location>
</feature>
<dbReference type="PROSITE" id="PS00665">
    <property type="entry name" value="DHDPS_1"/>
    <property type="match status" value="1"/>
</dbReference>
<organism evidence="16 17">
    <name type="scientific">Undibacterium jejuense</name>
    <dbReference type="NCBI Taxonomy" id="1344949"/>
    <lineage>
        <taxon>Bacteria</taxon>
        <taxon>Pseudomonadati</taxon>
        <taxon>Pseudomonadota</taxon>
        <taxon>Betaproteobacteria</taxon>
        <taxon>Burkholderiales</taxon>
        <taxon>Oxalobacteraceae</taxon>
        <taxon>Undibacterium</taxon>
    </lineage>
</organism>
<dbReference type="InterPro" id="IPR020624">
    <property type="entry name" value="Schiff_base-form_aldolases_CS"/>
</dbReference>
<feature type="binding site" evidence="12 15">
    <location>
        <position position="205"/>
    </location>
    <ligand>
        <name>pyruvate</name>
        <dbReference type="ChEBI" id="CHEBI:15361"/>
    </ligand>
</feature>
<evidence type="ECO:0000313" key="16">
    <source>
        <dbReference type="EMBL" id="MBC3862295.1"/>
    </source>
</evidence>
<keyword evidence="17" id="KW-1185">Reference proteome</keyword>
<dbReference type="PRINTS" id="PR00146">
    <property type="entry name" value="DHPICSNTHASE"/>
</dbReference>
<feature type="site" description="Part of a proton relay during catalysis" evidence="12">
    <location>
        <position position="46"/>
    </location>
</feature>
<comment type="catalytic activity">
    <reaction evidence="11 12">
        <text>L-aspartate 4-semialdehyde + pyruvate = (2S,4S)-4-hydroxy-2,3,4,5-tetrahydrodipicolinate + H2O + H(+)</text>
        <dbReference type="Rhea" id="RHEA:34171"/>
        <dbReference type="ChEBI" id="CHEBI:15361"/>
        <dbReference type="ChEBI" id="CHEBI:15377"/>
        <dbReference type="ChEBI" id="CHEBI:15378"/>
        <dbReference type="ChEBI" id="CHEBI:67139"/>
        <dbReference type="ChEBI" id="CHEBI:537519"/>
        <dbReference type="EC" id="4.3.3.7"/>
    </reaction>
</comment>
<reference evidence="16" key="1">
    <citation type="submission" date="2020-08" db="EMBL/GenBank/DDBJ databases">
        <title>Novel species isolated from subtropical streams in China.</title>
        <authorList>
            <person name="Lu H."/>
        </authorList>
    </citation>
    <scope>NUCLEOTIDE SEQUENCE</scope>
    <source>
        <strain evidence="16">KACC 12607</strain>
    </source>
</reference>
<evidence type="ECO:0000313" key="17">
    <source>
        <dbReference type="Proteomes" id="UP000634011"/>
    </source>
</evidence>
<comment type="function">
    <text evidence="1 12">Catalyzes the condensation of (S)-aspartate-beta-semialdehyde [(S)-ASA] and pyruvate to 4-hydroxy-tetrahydrodipicolinate (HTPA).</text>
</comment>
<dbReference type="GO" id="GO:0008840">
    <property type="term" value="F:4-hydroxy-tetrahydrodipicolinate synthase activity"/>
    <property type="evidence" value="ECO:0007669"/>
    <property type="project" value="UniProtKB-UniRule"/>
</dbReference>
<evidence type="ECO:0000256" key="1">
    <source>
        <dbReference type="ARBA" id="ARBA00003294"/>
    </source>
</evidence>
<dbReference type="EMBL" id="JACOFV010000007">
    <property type="protein sequence ID" value="MBC3862295.1"/>
    <property type="molecule type" value="Genomic_DNA"/>
</dbReference>
<dbReference type="GO" id="GO:0009089">
    <property type="term" value="P:lysine biosynthetic process via diaminopimelate"/>
    <property type="evidence" value="ECO:0007669"/>
    <property type="project" value="UniProtKB-UniRule"/>
</dbReference>
<evidence type="ECO:0000256" key="8">
    <source>
        <dbReference type="ARBA" id="ARBA00023154"/>
    </source>
</evidence>
<dbReference type="PANTHER" id="PTHR12128">
    <property type="entry name" value="DIHYDRODIPICOLINATE SYNTHASE"/>
    <property type="match status" value="1"/>
</dbReference>
<dbReference type="EC" id="4.3.3.7" evidence="4 12"/>
<comment type="caution">
    <text evidence="16">The sequence shown here is derived from an EMBL/GenBank/DDBJ whole genome shotgun (WGS) entry which is preliminary data.</text>
</comment>
<dbReference type="HAMAP" id="MF_00418">
    <property type="entry name" value="DapA"/>
    <property type="match status" value="1"/>
</dbReference>
<dbReference type="InterPro" id="IPR013785">
    <property type="entry name" value="Aldolase_TIM"/>
</dbReference>
<evidence type="ECO:0000256" key="14">
    <source>
        <dbReference type="PIRSR" id="PIRSR001365-1"/>
    </source>
</evidence>
<comment type="similarity">
    <text evidence="3 12 13">Belongs to the DapA family.</text>
</comment>
<comment type="subunit">
    <text evidence="12">Homotetramer; dimer of dimers.</text>
</comment>
<dbReference type="SMART" id="SM01130">
    <property type="entry name" value="DHDPS"/>
    <property type="match status" value="1"/>
</dbReference>
<accession>A0A923HHL4</accession>
<comment type="subcellular location">
    <subcellularLocation>
        <location evidence="12">Cytoplasm</location>
    </subcellularLocation>
</comment>
<evidence type="ECO:0000256" key="12">
    <source>
        <dbReference type="HAMAP-Rule" id="MF_00418"/>
    </source>
</evidence>
<dbReference type="Gene3D" id="3.20.20.70">
    <property type="entry name" value="Aldolase class I"/>
    <property type="match status" value="1"/>
</dbReference>
<protein>
    <recommendedName>
        <fullName evidence="4 12">4-hydroxy-tetrahydrodipicolinate synthase</fullName>
        <shortName evidence="12">HTPA synthase</shortName>
        <ecNumber evidence="4 12">4.3.3.7</ecNumber>
    </recommendedName>
</protein>
<proteinExistence type="inferred from homology"/>
<sequence>MTKIQGSLVAIVTPMHADGSLDLPCLRKLIDWHIAEGTDGIVIVGTTGESPTVSPEEHCELIRVAVEHVNKRVPVIAGSGGNSTAEAIALTKFAKEIGADASLQVVPYYNRPTQEGMYQHFKKIAESVDIPVILYNVPGRTVADMSNETILRLAQVPGIIGVKDATGNIARGIDLIRLAPADFAVYSGDDATAMALMFCGGKGNISVTANVAPRAMHEMCVAAMRGDTHAAIAINNRVLSLHNKLFIEPNPLPVKWAMMEMGLIPSGIRLPLVPMAEQYHEVVRAALREAGVLQ</sequence>
<dbReference type="NCBIfam" id="TIGR00674">
    <property type="entry name" value="dapA"/>
    <property type="match status" value="1"/>
</dbReference>
<dbReference type="Pfam" id="PF00701">
    <property type="entry name" value="DHDPS"/>
    <property type="match status" value="1"/>
</dbReference>
<dbReference type="PANTHER" id="PTHR12128:SF66">
    <property type="entry name" value="4-HYDROXY-2-OXOGLUTARATE ALDOLASE, MITOCHONDRIAL"/>
    <property type="match status" value="1"/>
</dbReference>
<dbReference type="CDD" id="cd00950">
    <property type="entry name" value="DHDPS"/>
    <property type="match status" value="1"/>
</dbReference>
<evidence type="ECO:0000256" key="6">
    <source>
        <dbReference type="ARBA" id="ARBA00022605"/>
    </source>
</evidence>
<evidence type="ECO:0000256" key="2">
    <source>
        <dbReference type="ARBA" id="ARBA00005120"/>
    </source>
</evidence>
<evidence type="ECO:0000256" key="10">
    <source>
        <dbReference type="ARBA" id="ARBA00023270"/>
    </source>
</evidence>
<evidence type="ECO:0000256" key="13">
    <source>
        <dbReference type="PIRNR" id="PIRNR001365"/>
    </source>
</evidence>
<keyword evidence="8 12" id="KW-0457">Lysine biosynthesis</keyword>
<dbReference type="Proteomes" id="UP000634011">
    <property type="component" value="Unassembled WGS sequence"/>
</dbReference>
<feature type="binding site" evidence="12 15">
    <location>
        <position position="47"/>
    </location>
    <ligand>
        <name>pyruvate</name>
        <dbReference type="ChEBI" id="CHEBI:15361"/>
    </ligand>
</feature>
<evidence type="ECO:0000256" key="9">
    <source>
        <dbReference type="ARBA" id="ARBA00023239"/>
    </source>
</evidence>
<feature type="active site" description="Proton donor/acceptor" evidence="12 14">
    <location>
        <position position="135"/>
    </location>
</feature>
<evidence type="ECO:0000256" key="7">
    <source>
        <dbReference type="ARBA" id="ARBA00022915"/>
    </source>
</evidence>
<feature type="site" description="Part of a proton relay during catalysis" evidence="12">
    <location>
        <position position="109"/>
    </location>
</feature>
<dbReference type="AlphaFoldDB" id="A0A923HHL4"/>
<dbReference type="PROSITE" id="PS00666">
    <property type="entry name" value="DHDPS_2"/>
    <property type="match status" value="1"/>
</dbReference>
<keyword evidence="6 12" id="KW-0028">Amino-acid biosynthesis</keyword>
<keyword evidence="10 12" id="KW-0704">Schiff base</keyword>
<dbReference type="InterPro" id="IPR020625">
    <property type="entry name" value="Schiff_base-form_aldolases_AS"/>
</dbReference>
<evidence type="ECO:0000256" key="5">
    <source>
        <dbReference type="ARBA" id="ARBA00022490"/>
    </source>
</evidence>
<dbReference type="InterPro" id="IPR005263">
    <property type="entry name" value="DapA"/>
</dbReference>
<dbReference type="GO" id="GO:0019877">
    <property type="term" value="P:diaminopimelate biosynthetic process"/>
    <property type="evidence" value="ECO:0007669"/>
    <property type="project" value="UniProtKB-UniRule"/>
</dbReference>
<keyword evidence="7 12" id="KW-0220">Diaminopimelate biosynthesis</keyword>
<dbReference type="SUPFAM" id="SSF51569">
    <property type="entry name" value="Aldolase"/>
    <property type="match status" value="1"/>
</dbReference>
<dbReference type="RefSeq" id="WP_186912217.1">
    <property type="nucleotide sequence ID" value="NZ_JACOFV010000007.1"/>
</dbReference>